<sequence length="69" mass="7072">MLTPSGHDDPRHPLNRKPRLKVILVGVAVVGVAALLPPDHVSAVAQVVGAAAASTMVLRGSREDGVMLG</sequence>
<feature type="transmembrane region" description="Helical" evidence="1">
    <location>
        <begin position="20"/>
        <end position="37"/>
    </location>
</feature>
<keyword evidence="1" id="KW-0812">Transmembrane</keyword>
<keyword evidence="1" id="KW-1133">Transmembrane helix</keyword>
<evidence type="ECO:0000256" key="1">
    <source>
        <dbReference type="SAM" id="Phobius"/>
    </source>
</evidence>
<protein>
    <submittedName>
        <fullName evidence="2">Uncharacterized protein</fullName>
    </submittedName>
</protein>
<proteinExistence type="predicted"/>
<accession>A0ABZ1XZY0</accession>
<organism evidence="2">
    <name type="scientific">Streptomyces althioticus</name>
    <dbReference type="NCBI Taxonomy" id="83380"/>
    <lineage>
        <taxon>Bacteria</taxon>
        <taxon>Bacillati</taxon>
        <taxon>Actinomycetota</taxon>
        <taxon>Actinomycetes</taxon>
        <taxon>Kitasatosporales</taxon>
        <taxon>Streptomycetaceae</taxon>
        <taxon>Streptomyces</taxon>
        <taxon>Streptomyces althioticus group</taxon>
    </lineage>
</organism>
<keyword evidence="1" id="KW-0472">Membrane</keyword>
<name>A0ABZ1XZY0_9ACTN</name>
<reference evidence="2" key="1">
    <citation type="submission" date="2022-10" db="EMBL/GenBank/DDBJ databases">
        <title>The complete genomes of actinobacterial strains from the NBC collection.</title>
        <authorList>
            <person name="Joergensen T.S."/>
            <person name="Alvarez Arevalo M."/>
            <person name="Sterndorff E.B."/>
            <person name="Faurdal D."/>
            <person name="Vuksanovic O."/>
            <person name="Mourched A.-S."/>
            <person name="Charusanti P."/>
            <person name="Shaw S."/>
            <person name="Blin K."/>
            <person name="Weber T."/>
        </authorList>
    </citation>
    <scope>NUCLEOTIDE SEQUENCE [LARGE SCALE GENOMIC DNA]</scope>
    <source>
        <strain evidence="2">NBC 01686</strain>
    </source>
</reference>
<gene>
    <name evidence="2" type="ORF">OIE82_06325</name>
</gene>
<evidence type="ECO:0000313" key="2">
    <source>
        <dbReference type="EMBL" id="WUU52765.1"/>
    </source>
</evidence>
<dbReference type="EMBL" id="CP109207">
    <property type="protein sequence ID" value="WUU52765.1"/>
    <property type="molecule type" value="Genomic_DNA"/>
</dbReference>
<dbReference type="RefSeq" id="WP_395758356.1">
    <property type="nucleotide sequence ID" value="NZ_CP109207.1"/>
</dbReference>